<feature type="domain" description="PhoU" evidence="8">
    <location>
        <begin position="21"/>
        <end position="105"/>
    </location>
</feature>
<accession>A0A554SH75</accession>
<evidence type="ECO:0000256" key="4">
    <source>
        <dbReference type="ARBA" id="ARBA00022448"/>
    </source>
</evidence>
<dbReference type="GO" id="GO:0005737">
    <property type="term" value="C:cytoplasm"/>
    <property type="evidence" value="ECO:0007669"/>
    <property type="project" value="UniProtKB-SubCell"/>
</dbReference>
<dbReference type="FunFam" id="1.20.58.220:FF:000004">
    <property type="entry name" value="Phosphate-specific transport system accessory protein PhoU"/>
    <property type="match status" value="1"/>
</dbReference>
<keyword evidence="10" id="KW-1185">Reference proteome</keyword>
<keyword evidence="6 7" id="KW-0592">Phosphate transport</keyword>
<dbReference type="Pfam" id="PF01895">
    <property type="entry name" value="PhoU"/>
    <property type="match status" value="2"/>
</dbReference>
<evidence type="ECO:0000256" key="6">
    <source>
        <dbReference type="ARBA" id="ARBA00022592"/>
    </source>
</evidence>
<comment type="similarity">
    <text evidence="2 7">Belongs to the PhoU family.</text>
</comment>
<name>A0A554SH75_9ACTN</name>
<dbReference type="GO" id="GO:0006817">
    <property type="term" value="P:phosphate ion transport"/>
    <property type="evidence" value="ECO:0007669"/>
    <property type="project" value="UniProtKB-KW"/>
</dbReference>
<dbReference type="NCBIfam" id="TIGR02135">
    <property type="entry name" value="phoU_full"/>
    <property type="match status" value="1"/>
</dbReference>
<evidence type="ECO:0000313" key="10">
    <source>
        <dbReference type="Proteomes" id="UP000316988"/>
    </source>
</evidence>
<keyword evidence="5 7" id="KW-0963">Cytoplasm</keyword>
<dbReference type="RefSeq" id="WP_143911895.1">
    <property type="nucleotide sequence ID" value="NZ_VLNT01000002.1"/>
</dbReference>
<comment type="caution">
    <text evidence="9">The sequence shown here is derived from an EMBL/GenBank/DDBJ whole genome shotgun (WGS) entry which is preliminary data.</text>
</comment>
<comment type="subunit">
    <text evidence="3 7">Homodimer.</text>
</comment>
<evidence type="ECO:0000256" key="5">
    <source>
        <dbReference type="ARBA" id="ARBA00022490"/>
    </source>
</evidence>
<evidence type="ECO:0000256" key="3">
    <source>
        <dbReference type="ARBA" id="ARBA00011738"/>
    </source>
</evidence>
<dbReference type="PIRSF" id="PIRSF003107">
    <property type="entry name" value="PhoU"/>
    <property type="match status" value="1"/>
</dbReference>
<dbReference type="EMBL" id="VLNT01000002">
    <property type="protein sequence ID" value="TSD65702.1"/>
    <property type="molecule type" value="Genomic_DNA"/>
</dbReference>
<dbReference type="Gene3D" id="1.20.58.220">
    <property type="entry name" value="Phosphate transport system protein phou homolog 2, domain 2"/>
    <property type="match status" value="1"/>
</dbReference>
<comment type="function">
    <text evidence="7">Plays a role in the regulation of phosphate uptake.</text>
</comment>
<dbReference type="GO" id="GO:0045936">
    <property type="term" value="P:negative regulation of phosphate metabolic process"/>
    <property type="evidence" value="ECO:0007669"/>
    <property type="project" value="InterPro"/>
</dbReference>
<evidence type="ECO:0000256" key="1">
    <source>
        <dbReference type="ARBA" id="ARBA00004496"/>
    </source>
</evidence>
<evidence type="ECO:0000256" key="2">
    <source>
        <dbReference type="ARBA" id="ARBA00008107"/>
    </source>
</evidence>
<proteinExistence type="inferred from homology"/>
<dbReference type="GO" id="GO:0030643">
    <property type="term" value="P:intracellular phosphate ion homeostasis"/>
    <property type="evidence" value="ECO:0007669"/>
    <property type="project" value="InterPro"/>
</dbReference>
<keyword evidence="4 7" id="KW-0813">Transport</keyword>
<dbReference type="InterPro" id="IPR026022">
    <property type="entry name" value="PhoU_dom"/>
</dbReference>
<evidence type="ECO:0000259" key="8">
    <source>
        <dbReference type="Pfam" id="PF01895"/>
    </source>
</evidence>
<evidence type="ECO:0000313" key="9">
    <source>
        <dbReference type="EMBL" id="TSD65702.1"/>
    </source>
</evidence>
<sequence>MARVHFQQDLDNLVAQVIETIKLVENSMSLATRALLDADQALAEKAIDTDAAIDGRCREIEGVLIELQMRQQPVASDLRLLLATQRILGDLERSGALAKNVAKQVRRRYPDHVVPERMRETVAEMGDTAVSLLNKAGLVFAEQDAALARELEADDDHMDTLHRALLQQVIAGTGTDPVATTVDLTLCGRYYERFADHAVAIARQVIYRSTGELA</sequence>
<dbReference type="Proteomes" id="UP000316988">
    <property type="component" value="Unassembled WGS sequence"/>
</dbReference>
<dbReference type="OrthoDB" id="9814256at2"/>
<protein>
    <recommendedName>
        <fullName evidence="7">Phosphate-specific transport system accessory protein PhoU</fullName>
    </recommendedName>
</protein>
<dbReference type="InterPro" id="IPR028366">
    <property type="entry name" value="PhoU"/>
</dbReference>
<evidence type="ECO:0000256" key="7">
    <source>
        <dbReference type="PIRNR" id="PIRNR003107"/>
    </source>
</evidence>
<dbReference type="SUPFAM" id="SSF109755">
    <property type="entry name" value="PhoU-like"/>
    <property type="match status" value="1"/>
</dbReference>
<reference evidence="9 10" key="1">
    <citation type="submission" date="2019-07" db="EMBL/GenBank/DDBJ databases">
        <authorList>
            <person name="Zhao L.H."/>
        </authorList>
    </citation>
    <scope>NUCLEOTIDE SEQUENCE [LARGE SCALE GENOMIC DNA]</scope>
    <source>
        <strain evidence="9 10">Co35</strain>
    </source>
</reference>
<organism evidence="9 10">
    <name type="scientific">Aeromicrobium piscarium</name>
    <dbReference type="NCBI Taxonomy" id="2590901"/>
    <lineage>
        <taxon>Bacteria</taxon>
        <taxon>Bacillati</taxon>
        <taxon>Actinomycetota</taxon>
        <taxon>Actinomycetes</taxon>
        <taxon>Propionibacteriales</taxon>
        <taxon>Nocardioidaceae</taxon>
        <taxon>Aeromicrobium</taxon>
    </lineage>
</organism>
<feature type="domain" description="PhoU" evidence="8">
    <location>
        <begin position="123"/>
        <end position="205"/>
    </location>
</feature>
<gene>
    <name evidence="9" type="primary">phoU</name>
    <name evidence="9" type="ORF">FNM00_04600</name>
</gene>
<dbReference type="InterPro" id="IPR038078">
    <property type="entry name" value="PhoU-like_sf"/>
</dbReference>
<dbReference type="PANTHER" id="PTHR42930:SF3">
    <property type="entry name" value="PHOSPHATE-SPECIFIC TRANSPORT SYSTEM ACCESSORY PROTEIN PHOU"/>
    <property type="match status" value="1"/>
</dbReference>
<comment type="subcellular location">
    <subcellularLocation>
        <location evidence="1 7">Cytoplasm</location>
    </subcellularLocation>
</comment>
<dbReference type="AlphaFoldDB" id="A0A554SH75"/>
<dbReference type="PANTHER" id="PTHR42930">
    <property type="entry name" value="PHOSPHATE-SPECIFIC TRANSPORT SYSTEM ACCESSORY PROTEIN PHOU"/>
    <property type="match status" value="1"/>
</dbReference>